<evidence type="ECO:0000313" key="6">
    <source>
        <dbReference type="EMBL" id="SUD31263.1"/>
    </source>
</evidence>
<dbReference type="RefSeq" id="WP_038441586.1">
    <property type="nucleotide sequence ID" value="NZ_CP008896.1"/>
</dbReference>
<dbReference type="Gene3D" id="1.20.1720.10">
    <property type="entry name" value="Multidrug resistance protein D"/>
    <property type="match status" value="1"/>
</dbReference>
<evidence type="ECO:0000256" key="4">
    <source>
        <dbReference type="SAM" id="Phobius"/>
    </source>
</evidence>
<feature type="transmembrane region" description="Helical" evidence="4">
    <location>
        <begin position="276"/>
        <end position="295"/>
    </location>
</feature>
<feature type="transmembrane region" description="Helical" evidence="4">
    <location>
        <begin position="48"/>
        <end position="66"/>
    </location>
</feature>
<organism evidence="6 7">
    <name type="scientific">Pseudomonas fluorescens</name>
    <dbReference type="NCBI Taxonomy" id="294"/>
    <lineage>
        <taxon>Bacteria</taxon>
        <taxon>Pseudomonadati</taxon>
        <taxon>Pseudomonadota</taxon>
        <taxon>Gammaproteobacteria</taxon>
        <taxon>Pseudomonadales</taxon>
        <taxon>Pseudomonadaceae</taxon>
        <taxon>Pseudomonas</taxon>
    </lineage>
</organism>
<keyword evidence="3 4" id="KW-0472">Membrane</keyword>
<keyword evidence="2 4" id="KW-1133">Transmembrane helix</keyword>
<feature type="transmembrane region" description="Helical" evidence="4">
    <location>
        <begin position="364"/>
        <end position="384"/>
    </location>
</feature>
<dbReference type="Proteomes" id="UP000255125">
    <property type="component" value="Unassembled WGS sequence"/>
</dbReference>
<feature type="domain" description="Major facilitator superfamily (MFS) profile" evidence="5">
    <location>
        <begin position="8"/>
        <end position="388"/>
    </location>
</feature>
<feature type="transmembrane region" description="Helical" evidence="4">
    <location>
        <begin position="338"/>
        <end position="358"/>
    </location>
</feature>
<evidence type="ECO:0000256" key="1">
    <source>
        <dbReference type="ARBA" id="ARBA00022692"/>
    </source>
</evidence>
<feature type="transmembrane region" description="Helical" evidence="4">
    <location>
        <begin position="73"/>
        <end position="93"/>
    </location>
</feature>
<evidence type="ECO:0000259" key="5">
    <source>
        <dbReference type="PROSITE" id="PS50850"/>
    </source>
</evidence>
<name>A0A379IG54_PSEFL</name>
<reference evidence="6 7" key="1">
    <citation type="submission" date="2018-06" db="EMBL/GenBank/DDBJ databases">
        <authorList>
            <consortium name="Pathogen Informatics"/>
            <person name="Doyle S."/>
        </authorList>
    </citation>
    <scope>NUCLEOTIDE SEQUENCE [LARGE SCALE GENOMIC DNA]</scope>
    <source>
        <strain evidence="6 7">NCTC10392</strain>
    </source>
</reference>
<dbReference type="AlphaFoldDB" id="A0A379IG54"/>
<evidence type="ECO:0000256" key="3">
    <source>
        <dbReference type="ARBA" id="ARBA00023136"/>
    </source>
</evidence>
<gene>
    <name evidence="6" type="ORF">NCTC10392_03191</name>
</gene>
<dbReference type="PROSITE" id="PS50850">
    <property type="entry name" value="MFS"/>
    <property type="match status" value="1"/>
</dbReference>
<dbReference type="EMBL" id="UGUS01000002">
    <property type="protein sequence ID" value="SUD31263.1"/>
    <property type="molecule type" value="Genomic_DNA"/>
</dbReference>
<dbReference type="InterPro" id="IPR011701">
    <property type="entry name" value="MFS"/>
</dbReference>
<evidence type="ECO:0000256" key="2">
    <source>
        <dbReference type="ARBA" id="ARBA00022989"/>
    </source>
</evidence>
<dbReference type="InterPro" id="IPR036259">
    <property type="entry name" value="MFS_trans_sf"/>
</dbReference>
<dbReference type="SUPFAM" id="SSF103473">
    <property type="entry name" value="MFS general substrate transporter"/>
    <property type="match status" value="1"/>
</dbReference>
<feature type="transmembrane region" description="Helical" evidence="4">
    <location>
        <begin position="99"/>
        <end position="120"/>
    </location>
</feature>
<accession>A0A379IG54</accession>
<feature type="transmembrane region" description="Helical" evidence="4">
    <location>
        <begin position="301"/>
        <end position="326"/>
    </location>
</feature>
<evidence type="ECO:0000313" key="7">
    <source>
        <dbReference type="Proteomes" id="UP000255125"/>
    </source>
</evidence>
<dbReference type="InterPro" id="IPR020846">
    <property type="entry name" value="MFS_dom"/>
</dbReference>
<feature type="transmembrane region" description="Helical" evidence="4">
    <location>
        <begin position="132"/>
        <end position="154"/>
    </location>
</feature>
<sequence>MSSSLQRVLLLACCTTIIAQLGITLYIPATTQISLKLNIGEAEGSKVLLFYLGGAVLPIVFMSRLIRSSGRYTAILVCYATLFVGSILSLFSLGPEAFFFSRLMQGIGAGGGALIGRALLTDISSGAVLAKNLSVLSYSFILALIVGQVAGGLLVSSLNWIALPYLMFIGSVLTCALAFKIRSRLYKLDTTEKESTLAPNYYSTATKPSFYLPVILGGCGYGIFIVYQGIGAYVFHSNFRWNSADYGTFGLWLGLAYYLGAFTVRRALTVVSVCQLSIFGACLLFASSSVLFLTAWQNMSIHLVIGTYLVIWYAQATLYPCTAAMAVNRIPGANPMMLFSFLQQLVALIFGALATLFIPHGIQTVALLTVCLGGLAVVTALLILKREA</sequence>
<protein>
    <submittedName>
        <fullName evidence="6">Major facilitator transporter</fullName>
    </submittedName>
</protein>
<feature type="transmembrane region" description="Helical" evidence="4">
    <location>
        <begin position="210"/>
        <end position="234"/>
    </location>
</feature>
<dbReference type="OrthoDB" id="9814303at2"/>
<feature type="transmembrane region" description="Helical" evidence="4">
    <location>
        <begin position="246"/>
        <end position="264"/>
    </location>
</feature>
<dbReference type="GO" id="GO:0022857">
    <property type="term" value="F:transmembrane transporter activity"/>
    <property type="evidence" value="ECO:0007669"/>
    <property type="project" value="InterPro"/>
</dbReference>
<dbReference type="Pfam" id="PF07690">
    <property type="entry name" value="MFS_1"/>
    <property type="match status" value="1"/>
</dbReference>
<keyword evidence="1 4" id="KW-0812">Transmembrane</keyword>
<feature type="transmembrane region" description="Helical" evidence="4">
    <location>
        <begin position="160"/>
        <end position="179"/>
    </location>
</feature>
<proteinExistence type="predicted"/>
<dbReference type="KEGG" id="pfn:HZ99_04640"/>